<dbReference type="Pfam" id="PF01656">
    <property type="entry name" value="CbiA"/>
    <property type="match status" value="1"/>
</dbReference>
<dbReference type="PANTHER" id="PTHR32309:SF13">
    <property type="entry name" value="FERRIC ENTEROBACTIN TRANSPORT PROTEIN FEPE"/>
    <property type="match status" value="1"/>
</dbReference>
<feature type="domain" description="Polysaccharide chain length determinant N-terminal" evidence="12">
    <location>
        <begin position="11"/>
        <end position="100"/>
    </location>
</feature>
<keyword evidence="6" id="KW-0067">ATP-binding</keyword>
<dbReference type="STRING" id="546874.SAMN04488544_3962"/>
<evidence type="ECO:0000313" key="14">
    <source>
        <dbReference type="Proteomes" id="UP000198825"/>
    </source>
</evidence>
<evidence type="ECO:0000256" key="5">
    <source>
        <dbReference type="ARBA" id="ARBA00022741"/>
    </source>
</evidence>
<evidence type="ECO:0000256" key="9">
    <source>
        <dbReference type="SAM" id="MobiDB-lite"/>
    </source>
</evidence>
<dbReference type="Pfam" id="PF02706">
    <property type="entry name" value="Wzz"/>
    <property type="match status" value="1"/>
</dbReference>
<dbReference type="Gene3D" id="3.40.50.300">
    <property type="entry name" value="P-loop containing nucleotide triphosphate hydrolases"/>
    <property type="match status" value="1"/>
</dbReference>
<evidence type="ECO:0000256" key="4">
    <source>
        <dbReference type="ARBA" id="ARBA00022692"/>
    </source>
</evidence>
<dbReference type="SUPFAM" id="SSF52540">
    <property type="entry name" value="P-loop containing nucleoside triphosphate hydrolases"/>
    <property type="match status" value="1"/>
</dbReference>
<keyword evidence="7 10" id="KW-1133">Transmembrane helix</keyword>
<dbReference type="InterPro" id="IPR002586">
    <property type="entry name" value="CobQ/CobB/MinD/ParA_Nub-bd_dom"/>
</dbReference>
<protein>
    <submittedName>
        <fullName evidence="13">Capsular exopolysaccharide family</fullName>
    </submittedName>
</protein>
<name>A0A1H2NGX0_9ACTN</name>
<comment type="similarity">
    <text evidence="2">Belongs to the CpsC/CapA family.</text>
</comment>
<organism evidence="13 14">
    <name type="scientific">Microlunatus sagamiharensis</name>
    <dbReference type="NCBI Taxonomy" id="546874"/>
    <lineage>
        <taxon>Bacteria</taxon>
        <taxon>Bacillati</taxon>
        <taxon>Actinomycetota</taxon>
        <taxon>Actinomycetes</taxon>
        <taxon>Propionibacteriales</taxon>
        <taxon>Propionibacteriaceae</taxon>
        <taxon>Microlunatus</taxon>
    </lineage>
</organism>
<keyword evidence="4 10" id="KW-0812">Transmembrane</keyword>
<dbReference type="GO" id="GO:0005886">
    <property type="term" value="C:plasma membrane"/>
    <property type="evidence" value="ECO:0007669"/>
    <property type="project" value="UniProtKB-SubCell"/>
</dbReference>
<keyword evidence="14" id="KW-1185">Reference proteome</keyword>
<dbReference type="InterPro" id="IPR003856">
    <property type="entry name" value="LPS_length_determ_N"/>
</dbReference>
<evidence type="ECO:0000256" key="3">
    <source>
        <dbReference type="ARBA" id="ARBA00022475"/>
    </source>
</evidence>
<dbReference type="GO" id="GO:0004713">
    <property type="term" value="F:protein tyrosine kinase activity"/>
    <property type="evidence" value="ECO:0007669"/>
    <property type="project" value="TreeGrafter"/>
</dbReference>
<dbReference type="EMBL" id="LT629799">
    <property type="protein sequence ID" value="SDV04365.1"/>
    <property type="molecule type" value="Genomic_DNA"/>
</dbReference>
<dbReference type="InterPro" id="IPR050445">
    <property type="entry name" value="Bact_polysacc_biosynth/exp"/>
</dbReference>
<dbReference type="PANTHER" id="PTHR32309">
    <property type="entry name" value="TYROSINE-PROTEIN KINASE"/>
    <property type="match status" value="1"/>
</dbReference>
<feature type="transmembrane region" description="Helical" evidence="10">
    <location>
        <begin position="188"/>
        <end position="206"/>
    </location>
</feature>
<reference evidence="14" key="1">
    <citation type="submission" date="2016-10" db="EMBL/GenBank/DDBJ databases">
        <authorList>
            <person name="Varghese N."/>
            <person name="Submissions S."/>
        </authorList>
    </citation>
    <scope>NUCLEOTIDE SEQUENCE [LARGE SCALE GENOMIC DNA]</scope>
    <source>
        <strain evidence="14">DSM 21743</strain>
    </source>
</reference>
<feature type="region of interest" description="Disordered" evidence="9">
    <location>
        <begin position="446"/>
        <end position="481"/>
    </location>
</feature>
<keyword evidence="5" id="KW-0547">Nucleotide-binding</keyword>
<evidence type="ECO:0000256" key="1">
    <source>
        <dbReference type="ARBA" id="ARBA00004651"/>
    </source>
</evidence>
<proteinExistence type="inferred from homology"/>
<evidence type="ECO:0000256" key="10">
    <source>
        <dbReference type="SAM" id="Phobius"/>
    </source>
</evidence>
<dbReference type="RefSeq" id="WP_091078518.1">
    <property type="nucleotide sequence ID" value="NZ_LT629799.1"/>
</dbReference>
<dbReference type="InterPro" id="IPR005702">
    <property type="entry name" value="Wzc-like_C"/>
</dbReference>
<evidence type="ECO:0000256" key="6">
    <source>
        <dbReference type="ARBA" id="ARBA00022840"/>
    </source>
</evidence>
<evidence type="ECO:0000259" key="11">
    <source>
        <dbReference type="Pfam" id="PF01656"/>
    </source>
</evidence>
<feature type="domain" description="CobQ/CobB/MinD/ParA nucleotide binding" evidence="11">
    <location>
        <begin position="288"/>
        <end position="447"/>
    </location>
</feature>
<evidence type="ECO:0000256" key="8">
    <source>
        <dbReference type="ARBA" id="ARBA00023136"/>
    </source>
</evidence>
<dbReference type="CDD" id="cd05387">
    <property type="entry name" value="BY-kinase"/>
    <property type="match status" value="1"/>
</dbReference>
<accession>A0A1H2NGX0</accession>
<sequence length="481" mass="49809">MPDQSSHERAQLTLRDIGKLLIRAAVFIVVLTLLGGAAAFAVSSRATPLYTATATEYFAITTGRSASELSLGSNYLQDQMASYGELATSPAVLNPVIDSLGLGVNARQLARSVTVTTPRNTVVMTIDVDSSDPARAATIANAIARQLSVSVGNVAPKLSDGSALVAVQSIQAATAPNVQSSPNKRRDAALGLLAGLLVACVLVLAADRLDRKVRTPAALAEVTDQPLLGTLRTTKAIGGGMVIPEASPAAHLSADEIRRLRAAVEQRVQTTAASGTVLGVTSAVRREGRSTVAANLAAALAEIGHRTVLVDLDLRSPIVDRLTGTKADDGLVAALDNPTVLTEVQHNGRLAVIPATPVASPTTVLGSREFGELLQRLRAEYEFVVLDTPAILTSADPTDLADLVDGFLVVAGAGRVQRQQLDAALSSADLAGMRVLGVVLNDVKGRDLPSTGTGPEAKPAGKRVAPAVNWEPRPAAEQTAS</sequence>
<evidence type="ECO:0000256" key="2">
    <source>
        <dbReference type="ARBA" id="ARBA00006683"/>
    </source>
</evidence>
<dbReference type="InterPro" id="IPR027417">
    <property type="entry name" value="P-loop_NTPase"/>
</dbReference>
<keyword evidence="3" id="KW-1003">Cell membrane</keyword>
<feature type="transmembrane region" description="Helical" evidence="10">
    <location>
        <begin position="20"/>
        <end position="42"/>
    </location>
</feature>
<dbReference type="Proteomes" id="UP000198825">
    <property type="component" value="Chromosome I"/>
</dbReference>
<dbReference type="OrthoDB" id="9812433at2"/>
<gene>
    <name evidence="13" type="ORF">SAMN04488544_3962</name>
</gene>
<evidence type="ECO:0000256" key="7">
    <source>
        <dbReference type="ARBA" id="ARBA00022989"/>
    </source>
</evidence>
<evidence type="ECO:0000313" key="13">
    <source>
        <dbReference type="EMBL" id="SDV04365.1"/>
    </source>
</evidence>
<evidence type="ECO:0000259" key="12">
    <source>
        <dbReference type="Pfam" id="PF02706"/>
    </source>
</evidence>
<dbReference type="AlphaFoldDB" id="A0A1H2NGX0"/>
<keyword evidence="8 10" id="KW-0472">Membrane</keyword>
<comment type="subcellular location">
    <subcellularLocation>
        <location evidence="1">Cell membrane</location>
        <topology evidence="1">Multi-pass membrane protein</topology>
    </subcellularLocation>
</comment>